<proteinExistence type="predicted"/>
<keyword evidence="1" id="KW-1133">Transmembrane helix</keyword>
<feature type="transmembrane region" description="Helical" evidence="1">
    <location>
        <begin position="133"/>
        <end position="149"/>
    </location>
</feature>
<name>A0A9Q3ULJ1_9GAMM</name>
<reference evidence="2" key="1">
    <citation type="submission" date="2021-10" db="EMBL/GenBank/DDBJ databases">
        <title>The diversity and Nitrogen Metabolism of Culturable Nitrate-Utilizing Bacteria Within the Oxygen Minimum Zone of the Changjiang (Yangtze River)Estuary.</title>
        <authorList>
            <person name="Zhang D."/>
            <person name="Zheng J."/>
            <person name="Liu S."/>
            <person name="He W."/>
        </authorList>
    </citation>
    <scope>NUCLEOTIDE SEQUENCE</scope>
    <source>
        <strain evidence="2">FXH-223</strain>
    </source>
</reference>
<evidence type="ECO:0000313" key="2">
    <source>
        <dbReference type="EMBL" id="MCC4307369.1"/>
    </source>
</evidence>
<feature type="transmembrane region" description="Helical" evidence="1">
    <location>
        <begin position="17"/>
        <end position="41"/>
    </location>
</feature>
<dbReference type="RefSeq" id="WP_228232633.1">
    <property type="nucleotide sequence ID" value="NZ_JAJGNA010000002.1"/>
</dbReference>
<organism evidence="2 3">
    <name type="scientific">Alloalcanivorax marinus</name>
    <dbReference type="NCBI Taxonomy" id="1177169"/>
    <lineage>
        <taxon>Bacteria</taxon>
        <taxon>Pseudomonadati</taxon>
        <taxon>Pseudomonadota</taxon>
        <taxon>Gammaproteobacteria</taxon>
        <taxon>Oceanospirillales</taxon>
        <taxon>Alcanivoracaceae</taxon>
        <taxon>Alloalcanivorax</taxon>
    </lineage>
</organism>
<protein>
    <submittedName>
        <fullName evidence="2">Uncharacterized protein</fullName>
    </submittedName>
</protein>
<sequence>MGQTAGARVPSPKTLNLLWFVTLSAPMFIGVALWLAVRFAAYRPVAELLPRETLWQLALGAMALTLLVARPLRNLIMKPEAVARRSLAGRVAPDVPAALAAVKTQTSMFAFLGMLDAVAFMIVALSFMHADAALALLNGVYALALAVVAKPDFPRLLQQTEQILRRDH</sequence>
<evidence type="ECO:0000313" key="3">
    <source>
        <dbReference type="Proteomes" id="UP001108027"/>
    </source>
</evidence>
<dbReference type="EMBL" id="JAJGNA010000002">
    <property type="protein sequence ID" value="MCC4307369.1"/>
    <property type="molecule type" value="Genomic_DNA"/>
</dbReference>
<keyword evidence="3" id="KW-1185">Reference proteome</keyword>
<keyword evidence="1" id="KW-0812">Transmembrane</keyword>
<keyword evidence="1" id="KW-0472">Membrane</keyword>
<comment type="caution">
    <text evidence="2">The sequence shown here is derived from an EMBL/GenBank/DDBJ whole genome shotgun (WGS) entry which is preliminary data.</text>
</comment>
<gene>
    <name evidence="2" type="ORF">LL252_02200</name>
</gene>
<dbReference type="Proteomes" id="UP001108027">
    <property type="component" value="Unassembled WGS sequence"/>
</dbReference>
<dbReference type="AlphaFoldDB" id="A0A9Q3ULJ1"/>
<accession>A0A9Q3ULJ1</accession>
<feature type="transmembrane region" description="Helical" evidence="1">
    <location>
        <begin position="109"/>
        <end position="127"/>
    </location>
</feature>
<evidence type="ECO:0000256" key="1">
    <source>
        <dbReference type="SAM" id="Phobius"/>
    </source>
</evidence>